<dbReference type="InterPro" id="IPR002586">
    <property type="entry name" value="CobQ/CobB/MinD/ParA_Nub-bd_dom"/>
</dbReference>
<sequence length="407" mass="42897">MSSTPVPPPYANNEAQQQAQPGPSEPGAVSGGTRGTGPAPASDGAMAAPPRLPAGFDAPPSARPASAPDAPPPAPQDRPGPAAAGGDDRPAPGRTEDLTPDALLREEKTPPDGGWRRAVFAVTGGLVNPGDSKDELRRKELLDRVRTPVNGGHHRVAVLSLKGGVGKTTTTVGLGSVLAEGRGDRVVAVDANPDRGTLTERLPRELRSDLTVRDLLNDQASLGRYSDVRAYTSQAMSRLEFLASDVDPAVSEAFSDRDYRDVAAVVERFYSVCITDCGTGMLHAAMSAILALADQMVLVSPPSVDGSRSASATLDWLEAHDHGHLAKNAVVVISRTGKRSSIDLDRLESHFADRCRSVVRIPNDDHLEQGSAVDIDRLHPATRRAYLELAAEVAGGFAVPSRNPRLV</sequence>
<proteinExistence type="predicted"/>
<dbReference type="InterPro" id="IPR027417">
    <property type="entry name" value="P-loop_NTPase"/>
</dbReference>
<name>A0A852U0X1_9ACTN</name>
<feature type="domain" description="CobQ/CobB/MinD/ParA nucleotide binding" evidence="2">
    <location>
        <begin position="156"/>
        <end position="303"/>
    </location>
</feature>
<gene>
    <name evidence="3" type="ORF">HDA32_004317</name>
</gene>
<reference evidence="3 4" key="1">
    <citation type="submission" date="2020-07" db="EMBL/GenBank/DDBJ databases">
        <title>Sequencing the genomes of 1000 actinobacteria strains.</title>
        <authorList>
            <person name="Klenk H.-P."/>
        </authorList>
    </citation>
    <scope>NUCLEOTIDE SEQUENCE [LARGE SCALE GENOMIC DNA]</scope>
    <source>
        <strain evidence="3 4">CXB654</strain>
    </source>
</reference>
<dbReference type="Proteomes" id="UP000589036">
    <property type="component" value="Unassembled WGS sequence"/>
</dbReference>
<keyword evidence="3" id="KW-0966">Cell projection</keyword>
<dbReference type="GO" id="GO:0005524">
    <property type="term" value="F:ATP binding"/>
    <property type="evidence" value="ECO:0007669"/>
    <property type="project" value="TreeGrafter"/>
</dbReference>
<feature type="region of interest" description="Disordered" evidence="1">
    <location>
        <begin position="1"/>
        <end position="116"/>
    </location>
</feature>
<dbReference type="GO" id="GO:0005829">
    <property type="term" value="C:cytosol"/>
    <property type="evidence" value="ECO:0007669"/>
    <property type="project" value="TreeGrafter"/>
</dbReference>
<comment type="caution">
    <text evidence="3">The sequence shown here is derived from an EMBL/GenBank/DDBJ whole genome shotgun (WGS) entry which is preliminary data.</text>
</comment>
<dbReference type="Pfam" id="PF01656">
    <property type="entry name" value="CbiA"/>
    <property type="match status" value="1"/>
</dbReference>
<dbReference type="EMBL" id="JACCCC010000001">
    <property type="protein sequence ID" value="NYE49197.1"/>
    <property type="molecule type" value="Genomic_DNA"/>
</dbReference>
<keyword evidence="4" id="KW-1185">Reference proteome</keyword>
<dbReference type="RefSeq" id="WP_312863274.1">
    <property type="nucleotide sequence ID" value="NZ_BAAAYY010000031.1"/>
</dbReference>
<dbReference type="AlphaFoldDB" id="A0A852U0X1"/>
<evidence type="ECO:0000313" key="3">
    <source>
        <dbReference type="EMBL" id="NYE49197.1"/>
    </source>
</evidence>
<organism evidence="3 4">
    <name type="scientific">Spinactinospora alkalitolerans</name>
    <dbReference type="NCBI Taxonomy" id="687207"/>
    <lineage>
        <taxon>Bacteria</taxon>
        <taxon>Bacillati</taxon>
        <taxon>Actinomycetota</taxon>
        <taxon>Actinomycetes</taxon>
        <taxon>Streptosporangiales</taxon>
        <taxon>Nocardiopsidaceae</taxon>
        <taxon>Spinactinospora</taxon>
    </lineage>
</organism>
<evidence type="ECO:0000259" key="2">
    <source>
        <dbReference type="Pfam" id="PF01656"/>
    </source>
</evidence>
<feature type="compositionally biased region" description="Pro residues" evidence="1">
    <location>
        <begin position="1"/>
        <end position="10"/>
    </location>
</feature>
<accession>A0A852U0X1</accession>
<feature type="compositionally biased region" description="Basic and acidic residues" evidence="1">
    <location>
        <begin position="86"/>
        <end position="110"/>
    </location>
</feature>
<dbReference type="InterPro" id="IPR050625">
    <property type="entry name" value="ParA/MinD_ATPase"/>
</dbReference>
<evidence type="ECO:0000256" key="1">
    <source>
        <dbReference type="SAM" id="MobiDB-lite"/>
    </source>
</evidence>
<dbReference type="SUPFAM" id="SSF52540">
    <property type="entry name" value="P-loop containing nucleoside triphosphate hydrolases"/>
    <property type="match status" value="1"/>
</dbReference>
<feature type="compositionally biased region" description="Pro residues" evidence="1">
    <location>
        <begin position="69"/>
        <end position="78"/>
    </location>
</feature>
<dbReference type="PANTHER" id="PTHR43384:SF14">
    <property type="entry name" value="ESX-1 SECRETION-ASSOCIATED PROTEIN ESPI"/>
    <property type="match status" value="1"/>
</dbReference>
<evidence type="ECO:0000313" key="4">
    <source>
        <dbReference type="Proteomes" id="UP000589036"/>
    </source>
</evidence>
<keyword evidence="3" id="KW-0969">Cilium</keyword>
<protein>
    <submittedName>
        <fullName evidence="3">MinD-like ATPase involved in chromosome partitioning or flagellar assembly</fullName>
    </submittedName>
</protein>
<dbReference type="GO" id="GO:0051782">
    <property type="term" value="P:negative regulation of cell division"/>
    <property type="evidence" value="ECO:0007669"/>
    <property type="project" value="TreeGrafter"/>
</dbReference>
<feature type="compositionally biased region" description="Low complexity" evidence="1">
    <location>
        <begin position="58"/>
        <end position="68"/>
    </location>
</feature>
<dbReference type="GO" id="GO:0009898">
    <property type="term" value="C:cytoplasmic side of plasma membrane"/>
    <property type="evidence" value="ECO:0007669"/>
    <property type="project" value="TreeGrafter"/>
</dbReference>
<dbReference type="GO" id="GO:0016887">
    <property type="term" value="F:ATP hydrolysis activity"/>
    <property type="evidence" value="ECO:0007669"/>
    <property type="project" value="TreeGrafter"/>
</dbReference>
<dbReference type="PANTHER" id="PTHR43384">
    <property type="entry name" value="SEPTUM SITE-DETERMINING PROTEIN MIND HOMOLOG, CHLOROPLASTIC-RELATED"/>
    <property type="match status" value="1"/>
</dbReference>
<keyword evidence="3" id="KW-0282">Flagellum</keyword>
<dbReference type="Gene3D" id="3.40.50.300">
    <property type="entry name" value="P-loop containing nucleotide triphosphate hydrolases"/>
    <property type="match status" value="1"/>
</dbReference>